<dbReference type="Gene3D" id="3.10.310.50">
    <property type="match status" value="1"/>
</dbReference>
<dbReference type="EMBL" id="JAAMOX010000001">
    <property type="protein sequence ID" value="NIH52743.1"/>
    <property type="molecule type" value="Genomic_DNA"/>
</dbReference>
<dbReference type="PANTHER" id="PTHR30373:SF2">
    <property type="entry name" value="UPF0603 PROTEIN YGCG"/>
    <property type="match status" value="1"/>
</dbReference>
<dbReference type="Pfam" id="PF04536">
    <property type="entry name" value="TPM_phosphatase"/>
    <property type="match status" value="1"/>
</dbReference>
<organism evidence="5 6">
    <name type="scientific">Lysinibacter cavernae</name>
    <dbReference type="NCBI Taxonomy" id="1640652"/>
    <lineage>
        <taxon>Bacteria</taxon>
        <taxon>Bacillati</taxon>
        <taxon>Actinomycetota</taxon>
        <taxon>Actinomycetes</taxon>
        <taxon>Micrococcales</taxon>
        <taxon>Microbacteriaceae</taxon>
        <taxon>Lysinibacter</taxon>
    </lineage>
</organism>
<feature type="signal peptide" evidence="3">
    <location>
        <begin position="1"/>
        <end position="30"/>
    </location>
</feature>
<protein>
    <submittedName>
        <fullName evidence="5">Putative membrane protein YgcG</fullName>
    </submittedName>
</protein>
<dbReference type="AlphaFoldDB" id="A0A7X5QZ92"/>
<evidence type="ECO:0000256" key="3">
    <source>
        <dbReference type="SAM" id="SignalP"/>
    </source>
</evidence>
<name>A0A7X5QZ92_9MICO</name>
<dbReference type="RefSeq" id="WP_167147733.1">
    <property type="nucleotide sequence ID" value="NZ_JAAMOX010000001.1"/>
</dbReference>
<evidence type="ECO:0000259" key="4">
    <source>
        <dbReference type="Pfam" id="PF04536"/>
    </source>
</evidence>
<reference evidence="5 6" key="1">
    <citation type="submission" date="2020-02" db="EMBL/GenBank/DDBJ databases">
        <title>Sequencing the genomes of 1000 actinobacteria strains.</title>
        <authorList>
            <person name="Klenk H.-P."/>
        </authorList>
    </citation>
    <scope>NUCLEOTIDE SEQUENCE [LARGE SCALE GENOMIC DNA]</scope>
    <source>
        <strain evidence="5 6">DSM 27960</strain>
    </source>
</reference>
<feature type="transmembrane region" description="Helical" evidence="2">
    <location>
        <begin position="181"/>
        <end position="200"/>
    </location>
</feature>
<gene>
    <name evidence="5" type="ORF">FHX76_000611</name>
</gene>
<feature type="domain" description="TPM" evidence="4">
    <location>
        <begin position="41"/>
        <end position="158"/>
    </location>
</feature>
<feature type="region of interest" description="Disordered" evidence="1">
    <location>
        <begin position="655"/>
        <end position="714"/>
    </location>
</feature>
<keyword evidence="2" id="KW-0472">Membrane</keyword>
<feature type="chain" id="PRO_5031095429" evidence="3">
    <location>
        <begin position="31"/>
        <end position="714"/>
    </location>
</feature>
<keyword evidence="2" id="KW-1133">Transmembrane helix</keyword>
<feature type="compositionally biased region" description="Low complexity" evidence="1">
    <location>
        <begin position="683"/>
        <end position="695"/>
    </location>
</feature>
<keyword evidence="3" id="KW-0732">Signal</keyword>
<evidence type="ECO:0000256" key="1">
    <source>
        <dbReference type="SAM" id="MobiDB-lite"/>
    </source>
</evidence>
<feature type="region of interest" description="Disordered" evidence="1">
    <location>
        <begin position="210"/>
        <end position="232"/>
    </location>
</feature>
<feature type="compositionally biased region" description="Gly residues" evidence="1">
    <location>
        <begin position="696"/>
        <end position="705"/>
    </location>
</feature>
<keyword evidence="2" id="KW-0812">Transmembrane</keyword>
<evidence type="ECO:0000313" key="5">
    <source>
        <dbReference type="EMBL" id="NIH52743.1"/>
    </source>
</evidence>
<dbReference type="Proteomes" id="UP000541033">
    <property type="component" value="Unassembled WGS sequence"/>
</dbReference>
<proteinExistence type="predicted"/>
<sequence length="714" mass="75328">MKKFLSALIASLAAALIVGPVLFGATGAYASDPVTLGKDRITDESNVLGDNRATAEQAIENLYDETHVELFVAFVDQFTNPTDAEQWANTVAEENNLGPNDVLLAVATRGRAFYLSVDSAGPVSTTLAGRIEQYKIQPALREDDWAGAVVSAAAGIAEAANGESISYGATETPSEETTNPVGAIFGLLFIGSVIWLVVVLRHRSKLRKLDRTRSNGEQPWPTPSGQPHSAPEAPIDIASLERDAATALVAADDAIRTSDQELSFAVAQYGEPMTGAFSAAVASAKGLVAEAFRLRQLLDDNIPDTDAQIIDWNRGILSLCAQADAVLDAEAATFAELRSIEKNPGAELNRVRDLLPSLRVRVTSTEGAIAGIRERFAPSLLVPIEDNANQAQLRVELIQTALDEAATRLASGDNANVAVCIRVAEDAASQALGLCDAVHQLGIDLEQVRDSVGSAINALDSELIDARLMQANPQQSAVISDIVSSATATVQRVRQALTLGGVNPYIELEQIQQAAGQVAKVLEVTRGNQANHARQLASAEHEIASASAQLSATQNFISARVGAVGTESRTRFFEASRKLDEAKTLMPENPDAAFGIAQSASSLANQAMALASADVGVFQQDIDQEASGVDTGISGLSATQLAGAFLGGILVKQGRQTFDDSPPREPASRQRRESQPYREAPAPRRSQSQRTSPSFGGSGGSTGGGRSRRGGGRF</sequence>
<comment type="caution">
    <text evidence="5">The sequence shown here is derived from an EMBL/GenBank/DDBJ whole genome shotgun (WGS) entry which is preliminary data.</text>
</comment>
<evidence type="ECO:0000256" key="2">
    <source>
        <dbReference type="SAM" id="Phobius"/>
    </source>
</evidence>
<dbReference type="PANTHER" id="PTHR30373">
    <property type="entry name" value="UPF0603 PROTEIN YGCG"/>
    <property type="match status" value="1"/>
</dbReference>
<dbReference type="InterPro" id="IPR007621">
    <property type="entry name" value="TPM_dom"/>
</dbReference>
<accession>A0A7X5QZ92</accession>
<feature type="compositionally biased region" description="Basic and acidic residues" evidence="1">
    <location>
        <begin position="657"/>
        <end position="676"/>
    </location>
</feature>
<evidence type="ECO:0000313" key="6">
    <source>
        <dbReference type="Proteomes" id="UP000541033"/>
    </source>
</evidence>
<keyword evidence="6" id="KW-1185">Reference proteome</keyword>